<feature type="domain" description="Cadherin-like beta-sandwich-like" evidence="1">
    <location>
        <begin position="919"/>
        <end position="989"/>
    </location>
</feature>
<name>A0ABW4A4L1_9ACTN</name>
<dbReference type="SUPFAM" id="SSF51126">
    <property type="entry name" value="Pectin lyase-like"/>
    <property type="match status" value="1"/>
</dbReference>
<dbReference type="InterPro" id="IPR013784">
    <property type="entry name" value="Carb-bd-like_fold"/>
</dbReference>
<dbReference type="Gene3D" id="2.60.40.1120">
    <property type="entry name" value="Carboxypeptidase-like, regulatory domain"/>
    <property type="match status" value="2"/>
</dbReference>
<dbReference type="InterPro" id="IPR011050">
    <property type="entry name" value="Pectin_lyase_fold/virulence"/>
</dbReference>
<dbReference type="InterPro" id="IPR013320">
    <property type="entry name" value="ConA-like_dom_sf"/>
</dbReference>
<evidence type="ECO:0000259" key="2">
    <source>
        <dbReference type="Pfam" id="PF13229"/>
    </source>
</evidence>
<feature type="domain" description="Right handed beta helix" evidence="2">
    <location>
        <begin position="277"/>
        <end position="438"/>
    </location>
</feature>
<proteinExistence type="predicted"/>
<dbReference type="Gene3D" id="2.160.20.10">
    <property type="entry name" value="Single-stranded right-handed beta-helix, Pectin lyase-like"/>
    <property type="match status" value="1"/>
</dbReference>
<dbReference type="InterPro" id="IPR012334">
    <property type="entry name" value="Pectin_lyas_fold"/>
</dbReference>
<dbReference type="SMART" id="SM00710">
    <property type="entry name" value="PbH1"/>
    <property type="match status" value="7"/>
</dbReference>
<gene>
    <name evidence="3" type="ORF">ACFQ5G_09340</name>
</gene>
<dbReference type="InterPro" id="IPR008969">
    <property type="entry name" value="CarboxyPept-like_regulatory"/>
</dbReference>
<feature type="domain" description="Cadherin-like beta-sandwich-like" evidence="1">
    <location>
        <begin position="998"/>
        <end position="1085"/>
    </location>
</feature>
<dbReference type="InterPro" id="IPR006626">
    <property type="entry name" value="PbH1"/>
</dbReference>
<evidence type="ECO:0000259" key="1">
    <source>
        <dbReference type="Pfam" id="PF12733"/>
    </source>
</evidence>
<protein>
    <submittedName>
        <fullName evidence="3">Cadherin-like beta sandwich domain-containing protein</fullName>
    </submittedName>
</protein>
<dbReference type="EMBL" id="JBHTMK010000012">
    <property type="protein sequence ID" value="MFD1365542.1"/>
    <property type="molecule type" value="Genomic_DNA"/>
</dbReference>
<keyword evidence="4" id="KW-1185">Reference proteome</keyword>
<dbReference type="Pfam" id="PF12733">
    <property type="entry name" value="Cadherin-like"/>
    <property type="match status" value="2"/>
</dbReference>
<comment type="caution">
    <text evidence="3">The sequence shown here is derived from an EMBL/GenBank/DDBJ whole genome shotgun (WGS) entry which is preliminary data.</text>
</comment>
<accession>A0ABW4A4L1</accession>
<reference evidence="4" key="1">
    <citation type="journal article" date="2019" name="Int. J. Syst. Evol. Microbiol.">
        <title>The Global Catalogue of Microorganisms (GCM) 10K type strain sequencing project: providing services to taxonomists for standard genome sequencing and annotation.</title>
        <authorList>
            <consortium name="The Broad Institute Genomics Platform"/>
            <consortium name="The Broad Institute Genome Sequencing Center for Infectious Disease"/>
            <person name="Wu L."/>
            <person name="Ma J."/>
        </authorList>
    </citation>
    <scope>NUCLEOTIDE SEQUENCE [LARGE SCALE GENOMIC DNA]</scope>
    <source>
        <strain evidence="4">CCM 7526</strain>
    </source>
</reference>
<evidence type="ECO:0000313" key="4">
    <source>
        <dbReference type="Proteomes" id="UP001597183"/>
    </source>
</evidence>
<dbReference type="SUPFAM" id="SSF49452">
    <property type="entry name" value="Starch-binding domain-like"/>
    <property type="match status" value="1"/>
</dbReference>
<dbReference type="RefSeq" id="WP_317792923.1">
    <property type="nucleotide sequence ID" value="NZ_AP028461.1"/>
</dbReference>
<dbReference type="SUPFAM" id="SSF49899">
    <property type="entry name" value="Concanavalin A-like lectins/glucanases"/>
    <property type="match status" value="1"/>
</dbReference>
<dbReference type="Pfam" id="PF13229">
    <property type="entry name" value="Beta_helix"/>
    <property type="match status" value="1"/>
</dbReference>
<organism evidence="3 4">
    <name type="scientific">Actinoplanes sichuanensis</name>
    <dbReference type="NCBI Taxonomy" id="512349"/>
    <lineage>
        <taxon>Bacteria</taxon>
        <taxon>Bacillati</taxon>
        <taxon>Actinomycetota</taxon>
        <taxon>Actinomycetes</taxon>
        <taxon>Micromonosporales</taxon>
        <taxon>Micromonosporaceae</taxon>
        <taxon>Actinoplanes</taxon>
    </lineage>
</organism>
<dbReference type="SUPFAM" id="SSF49464">
    <property type="entry name" value="Carboxypeptidase regulatory domain-like"/>
    <property type="match status" value="1"/>
</dbReference>
<dbReference type="InterPro" id="IPR025883">
    <property type="entry name" value="Cadherin-like_domain"/>
</dbReference>
<dbReference type="InterPro" id="IPR039448">
    <property type="entry name" value="Beta_helix"/>
</dbReference>
<dbReference type="Pfam" id="PF13620">
    <property type="entry name" value="CarboxypepD_reg"/>
    <property type="match status" value="1"/>
</dbReference>
<evidence type="ECO:0000313" key="3">
    <source>
        <dbReference type="EMBL" id="MFD1365542.1"/>
    </source>
</evidence>
<sequence>MSTPARAEVVGATYYVDAAAGNDTDTGLSSINAWRTLDQVNRTTFRPGDRILLRAGQRWTGQLWPKGDGSDAAPIVVDRWGDGDKPGIDAAGATGDAVRLFNQEHWTIRNLDVTNTAAPTGTPGANLADLRGVHISGDNGETLDGFLIDAVDVHDVTGEVRWISGAYEQTEPGVYKGNGWDRSKRTGGIVLDGSVPDIAAPGATPTVLNDVTVQNSTVVNTSFAGIIVKQYSGDAPGAVATGWGSRDNATDPKFTPHTNVVIRGNYIRQDGTPYGCNGLYLTGVRGALVERNVVHRTGTSGIETYFADDVTVQFNEVYETTVKAGGADSNGIDADKGTTRQVFQYNFVHHNGDGFLICQFGFGDVVIRGNVVASNSRHQVYLHSDRAARAEVYHNTIYNDRSATLVYGYGSSLNATYTMRDNVLFSTRAGAALTTSPTIFYDGNLYGGAELAVPDSDTRAVVGAPLFVNPQLSGPFGTPETGPQLAAAHGFAVDSASPAIDGGVPIEANGGRDYTGGALYNGDPDIGAFEYRTPAGASAETVAGYVRTPAGRPVAGATVTAAGRSATTSTGGWFAIADVPFGPVTLTASRNGYQSAEQTVSVTDHNRATVRVELTSTSTVGVITGRVLDQYAQPVAAAAVTVRDDAQVIATGTSGTDGVFAVTGVPVGEGFTVTASAAALTPASRAGLAVGPDTATDAGALLLAATVPDYVDVQDFDDLPDGPLATGTNGLTVSGAVQVADGAVQLTRTVNSGTTRVLRAFDPPLKGLVTVESRVMIDQPYVSGNHWWGVPYVTGSDGVNAISVAFTKNTVVAYNGASTVTVGRYELGRWHRVRTVIDTVNQRFDLYLDGVRVLERAAFRVPVDGVARLDYFANSSNYGQVHLDDLRVSRGVGLTPDDSGLLSLTTGHGVPQAVPGGGYLLEVPAVTTLVDVTAVARSRFARSVTIGDSATEGDRAFATVTLGDTGASVPVTVTAEDGTRTAYPLEIRKPSLAADASLTALTVSVADLDPAFASEVLHYAVDVPSGTTKMQVTATPANPRSSVSVAGRAGPATIRLPFGTSTVPIVVTSADGTATSTYTITVTRPRCRALRP</sequence>
<dbReference type="Proteomes" id="UP001597183">
    <property type="component" value="Unassembled WGS sequence"/>
</dbReference>